<feature type="domain" description="Pseudouridine synthase RsuA/RluA-like" evidence="1">
    <location>
        <begin position="97"/>
        <end position="244"/>
    </location>
</feature>
<organism evidence="2 3">
    <name type="scientific">Oxalicibacterium faecigallinarum</name>
    <dbReference type="NCBI Taxonomy" id="573741"/>
    <lineage>
        <taxon>Bacteria</taxon>
        <taxon>Pseudomonadati</taxon>
        <taxon>Pseudomonadota</taxon>
        <taxon>Betaproteobacteria</taxon>
        <taxon>Burkholderiales</taxon>
        <taxon>Oxalobacteraceae</taxon>
        <taxon>Oxalicibacterium</taxon>
    </lineage>
</organism>
<accession>A0A8J3B0I1</accession>
<dbReference type="PANTHER" id="PTHR21600">
    <property type="entry name" value="MITOCHONDRIAL RNA PSEUDOURIDINE SYNTHASE"/>
    <property type="match status" value="1"/>
</dbReference>
<name>A0A8J3B0I1_9BURK</name>
<dbReference type="GO" id="GO:0003723">
    <property type="term" value="F:RNA binding"/>
    <property type="evidence" value="ECO:0007669"/>
    <property type="project" value="InterPro"/>
</dbReference>
<evidence type="ECO:0000313" key="3">
    <source>
        <dbReference type="Proteomes" id="UP000642180"/>
    </source>
</evidence>
<evidence type="ECO:0000313" key="2">
    <source>
        <dbReference type="EMBL" id="GGI21572.1"/>
    </source>
</evidence>
<dbReference type="PANTHER" id="PTHR21600:SF84">
    <property type="entry name" value="PSEUDOURIDINE SYNTHASE RSUA_RLUA-LIKE DOMAIN-CONTAINING PROTEIN"/>
    <property type="match status" value="1"/>
</dbReference>
<evidence type="ECO:0000259" key="1">
    <source>
        <dbReference type="Pfam" id="PF00849"/>
    </source>
</evidence>
<dbReference type="GO" id="GO:0009982">
    <property type="term" value="F:pseudouridine synthase activity"/>
    <property type="evidence" value="ECO:0007669"/>
    <property type="project" value="InterPro"/>
</dbReference>
<dbReference type="InterPro" id="IPR020103">
    <property type="entry name" value="PsdUridine_synth_cat_dom_sf"/>
</dbReference>
<dbReference type="GO" id="GO:0000455">
    <property type="term" value="P:enzyme-directed rRNA pseudouridine synthesis"/>
    <property type="evidence" value="ECO:0007669"/>
    <property type="project" value="TreeGrafter"/>
</dbReference>
<protein>
    <recommendedName>
        <fullName evidence="1">Pseudouridine synthase RsuA/RluA-like domain-containing protein</fullName>
    </recommendedName>
</protein>
<dbReference type="GO" id="GO:0140098">
    <property type="term" value="F:catalytic activity, acting on RNA"/>
    <property type="evidence" value="ECO:0007669"/>
    <property type="project" value="UniProtKB-ARBA"/>
</dbReference>
<proteinExistence type="predicted"/>
<dbReference type="InterPro" id="IPR050188">
    <property type="entry name" value="RluA_PseudoU_synthase"/>
</dbReference>
<keyword evidence="3" id="KW-1185">Reference proteome</keyword>
<dbReference type="InterPro" id="IPR006145">
    <property type="entry name" value="PsdUridine_synth_RsuA/RluA"/>
</dbReference>
<dbReference type="SUPFAM" id="SSF55120">
    <property type="entry name" value="Pseudouridine synthase"/>
    <property type="match status" value="1"/>
</dbReference>
<dbReference type="Gene3D" id="3.30.2350.10">
    <property type="entry name" value="Pseudouridine synthase"/>
    <property type="match status" value="1"/>
</dbReference>
<comment type="caution">
    <text evidence="2">The sequence shown here is derived from an EMBL/GenBank/DDBJ whole genome shotgun (WGS) entry which is preliminary data.</text>
</comment>
<dbReference type="AlphaFoldDB" id="A0A8J3B0I1"/>
<reference evidence="3" key="1">
    <citation type="journal article" date="2019" name="Int. J. Syst. Evol. Microbiol.">
        <title>The Global Catalogue of Microorganisms (GCM) 10K type strain sequencing project: providing services to taxonomists for standard genome sequencing and annotation.</title>
        <authorList>
            <consortium name="The Broad Institute Genomics Platform"/>
            <consortium name="The Broad Institute Genome Sequencing Center for Infectious Disease"/>
            <person name="Wu L."/>
            <person name="Ma J."/>
        </authorList>
    </citation>
    <scope>NUCLEOTIDE SEQUENCE [LARGE SCALE GENOMIC DNA]</scope>
    <source>
        <strain evidence="3">CCM 2767</strain>
    </source>
</reference>
<dbReference type="Proteomes" id="UP000642180">
    <property type="component" value="Unassembled WGS sequence"/>
</dbReference>
<dbReference type="RefSeq" id="WP_308632737.1">
    <property type="nucleotide sequence ID" value="NZ_BMDI01000004.1"/>
</dbReference>
<dbReference type="EMBL" id="BMDI01000004">
    <property type="protein sequence ID" value="GGI21572.1"/>
    <property type="molecule type" value="Genomic_DNA"/>
</dbReference>
<sequence length="267" mass="30609">MNKTFRPPDRNGVGPSKVALPAGTWHTVFDFLVHHFPTIPADEWQVRMLRGEVIDQAGQVVRPDTAYQPNSLLFYYRDLPDEPRIPFDEVVLYQDDYLVVADKPHFLPVTPAGRYLQETLLVRLKRKLGIDTLAPMHRIDKDTAGLVLFTIQPATRNLYQMLFRERSVSKVYEAIAPWRDDRHLPTVYRSRLAESDAFMQMQEVAGEPNAETSIALLETRGELARYQLHPVSGQKHQLRVHMASLGMPILNDRIYPTLLPDDADNPD</sequence>
<dbReference type="Pfam" id="PF00849">
    <property type="entry name" value="PseudoU_synth_2"/>
    <property type="match status" value="1"/>
</dbReference>
<gene>
    <name evidence="2" type="ORF">GCM10008066_29720</name>
</gene>